<dbReference type="Pfam" id="PF00561">
    <property type="entry name" value="Abhydrolase_1"/>
    <property type="match status" value="1"/>
</dbReference>
<evidence type="ECO:0000259" key="1">
    <source>
        <dbReference type="Pfam" id="PF00561"/>
    </source>
</evidence>
<accession>A0A1F6VF40</accession>
<organism evidence="2 3">
    <name type="scientific">Candidatus Nomurabacteria bacterium RIFCSPHIGHO2_01_FULL_42_15</name>
    <dbReference type="NCBI Taxonomy" id="1801742"/>
    <lineage>
        <taxon>Bacteria</taxon>
        <taxon>Candidatus Nomuraibacteriota</taxon>
    </lineage>
</organism>
<dbReference type="Gene3D" id="3.40.50.1820">
    <property type="entry name" value="alpha/beta hydrolase"/>
    <property type="match status" value="1"/>
</dbReference>
<comment type="caution">
    <text evidence="2">The sequence shown here is derived from an EMBL/GenBank/DDBJ whole genome shotgun (WGS) entry which is preliminary data.</text>
</comment>
<dbReference type="AlphaFoldDB" id="A0A1F6VF40"/>
<dbReference type="Proteomes" id="UP000178235">
    <property type="component" value="Unassembled WGS sequence"/>
</dbReference>
<protein>
    <recommendedName>
        <fullName evidence="1">AB hydrolase-1 domain-containing protein</fullName>
    </recommendedName>
</protein>
<reference evidence="2 3" key="1">
    <citation type="journal article" date="2016" name="Nat. Commun.">
        <title>Thousands of microbial genomes shed light on interconnected biogeochemical processes in an aquifer system.</title>
        <authorList>
            <person name="Anantharaman K."/>
            <person name="Brown C.T."/>
            <person name="Hug L.A."/>
            <person name="Sharon I."/>
            <person name="Castelle C.J."/>
            <person name="Probst A.J."/>
            <person name="Thomas B.C."/>
            <person name="Singh A."/>
            <person name="Wilkins M.J."/>
            <person name="Karaoz U."/>
            <person name="Brodie E.L."/>
            <person name="Williams K.H."/>
            <person name="Hubbard S.S."/>
            <person name="Banfield J.F."/>
        </authorList>
    </citation>
    <scope>NUCLEOTIDE SEQUENCE [LARGE SCALE GENOMIC DNA]</scope>
</reference>
<dbReference type="InterPro" id="IPR000073">
    <property type="entry name" value="AB_hydrolase_1"/>
</dbReference>
<evidence type="ECO:0000313" key="2">
    <source>
        <dbReference type="EMBL" id="OGI68257.1"/>
    </source>
</evidence>
<feature type="domain" description="AB hydrolase-1" evidence="1">
    <location>
        <begin position="23"/>
        <end position="249"/>
    </location>
</feature>
<proteinExistence type="predicted"/>
<evidence type="ECO:0000313" key="3">
    <source>
        <dbReference type="Proteomes" id="UP000178235"/>
    </source>
</evidence>
<sequence length="271" mass="31970">MKEYYFEDRIYYRTNEFKPERLTLVFVHGVSGSSSAWLPYEKIFEEKYNIVTYDIRGHGMSKKYPNYSDYEVKKFVQDFHDLIIYLKISKFILLSSSFATLIAREYIKQYRETVTALIFTSVENYEDDAFILKIGRPILKILTSMISFLPFNPRPRGHVDYSKIKNSDWSIERNFADMRNTGLRAHLFTLRQSFIPGQEYSFEKINVPTLIMHGEKDSFVPIKNALAFSKKMKNSEFVSIPNFDHDIHHNAVKEMSKAIESFIEKNKNLLQ</sequence>
<dbReference type="InterPro" id="IPR050266">
    <property type="entry name" value="AB_hydrolase_sf"/>
</dbReference>
<dbReference type="PANTHER" id="PTHR43798">
    <property type="entry name" value="MONOACYLGLYCEROL LIPASE"/>
    <property type="match status" value="1"/>
</dbReference>
<dbReference type="InterPro" id="IPR029058">
    <property type="entry name" value="AB_hydrolase_fold"/>
</dbReference>
<dbReference type="EMBL" id="MFTS01000004">
    <property type="protein sequence ID" value="OGI68257.1"/>
    <property type="molecule type" value="Genomic_DNA"/>
</dbReference>
<gene>
    <name evidence="2" type="ORF">A2738_02230</name>
</gene>
<name>A0A1F6VF40_9BACT</name>
<dbReference type="SUPFAM" id="SSF53474">
    <property type="entry name" value="alpha/beta-Hydrolases"/>
    <property type="match status" value="1"/>
</dbReference>